<reference evidence="5" key="1">
    <citation type="submission" date="2018-05" db="EMBL/GenBank/DDBJ databases">
        <authorList>
            <person name="Lanie J.A."/>
            <person name="Ng W.-L."/>
            <person name="Kazmierczak K.M."/>
            <person name="Andrzejewski T.M."/>
            <person name="Davidsen T.M."/>
            <person name="Wayne K.J."/>
            <person name="Tettelin H."/>
            <person name="Glass J.I."/>
            <person name="Rusch D."/>
            <person name="Podicherti R."/>
            <person name="Tsui H.-C.T."/>
            <person name="Winkler M.E."/>
        </authorList>
    </citation>
    <scope>NUCLEOTIDE SEQUENCE</scope>
</reference>
<dbReference type="Gene3D" id="2.40.100.10">
    <property type="entry name" value="Cyclophilin-like"/>
    <property type="match status" value="1"/>
</dbReference>
<dbReference type="GO" id="GO:0005524">
    <property type="term" value="F:ATP binding"/>
    <property type="evidence" value="ECO:0007669"/>
    <property type="project" value="UniProtKB-KW"/>
</dbReference>
<dbReference type="SUPFAM" id="SSF50891">
    <property type="entry name" value="Cyclophilin-like"/>
    <property type="match status" value="1"/>
</dbReference>
<dbReference type="InterPro" id="IPR003833">
    <property type="entry name" value="CT_C_D"/>
</dbReference>
<dbReference type="SUPFAM" id="SSF160467">
    <property type="entry name" value="PH0987 N-terminal domain-like"/>
    <property type="match status" value="1"/>
</dbReference>
<sequence>MIEQELSEVLIECVQSINSMMVIYDPNKINSEDLVNNLQKLNSSDVKVAKSEKKIWKIPVCYNLSFGIDLEDMSTLNSISIDEIIKIHSSTTYNVLSMGFLPGFLYLGVNDKKLYCERKDKPELNIKSGSIGIARDQTGIYPQDSPGGWRIIGRSPISFFNLNDKSPCFAKPGDKIKFQSISFSEFNKIEKRKNSYKIKYEIV</sequence>
<evidence type="ECO:0000256" key="2">
    <source>
        <dbReference type="ARBA" id="ARBA00022801"/>
    </source>
</evidence>
<keyword evidence="2" id="KW-0378">Hydrolase</keyword>
<dbReference type="EMBL" id="UINC01000969">
    <property type="protein sequence ID" value="SUZ65833.1"/>
    <property type="molecule type" value="Genomic_DNA"/>
</dbReference>
<dbReference type="GO" id="GO:0016787">
    <property type="term" value="F:hydrolase activity"/>
    <property type="evidence" value="ECO:0007669"/>
    <property type="project" value="UniProtKB-KW"/>
</dbReference>
<name>A0A381PK58_9ZZZZ</name>
<dbReference type="PANTHER" id="PTHR34698">
    <property type="entry name" value="5-OXOPROLINASE SUBUNIT B"/>
    <property type="match status" value="1"/>
</dbReference>
<dbReference type="PANTHER" id="PTHR34698:SF2">
    <property type="entry name" value="5-OXOPROLINASE SUBUNIT B"/>
    <property type="match status" value="1"/>
</dbReference>
<evidence type="ECO:0000259" key="4">
    <source>
        <dbReference type="SMART" id="SM00796"/>
    </source>
</evidence>
<evidence type="ECO:0000313" key="5">
    <source>
        <dbReference type="EMBL" id="SUZ65833.1"/>
    </source>
</evidence>
<feature type="domain" description="Carboxyltransferase" evidence="4">
    <location>
        <begin position="1"/>
        <end position="170"/>
    </location>
</feature>
<evidence type="ECO:0000256" key="1">
    <source>
        <dbReference type="ARBA" id="ARBA00022741"/>
    </source>
</evidence>
<keyword evidence="3" id="KW-0067">ATP-binding</keyword>
<organism evidence="5">
    <name type="scientific">marine metagenome</name>
    <dbReference type="NCBI Taxonomy" id="408172"/>
    <lineage>
        <taxon>unclassified sequences</taxon>
        <taxon>metagenomes</taxon>
        <taxon>ecological metagenomes</taxon>
    </lineage>
</organism>
<proteinExistence type="predicted"/>
<gene>
    <name evidence="5" type="ORF">METZ01_LOCUS18687</name>
</gene>
<dbReference type="AlphaFoldDB" id="A0A381PK58"/>
<dbReference type="Gene3D" id="3.30.1360.40">
    <property type="match status" value="1"/>
</dbReference>
<accession>A0A381PK58</accession>
<evidence type="ECO:0000256" key="3">
    <source>
        <dbReference type="ARBA" id="ARBA00022840"/>
    </source>
</evidence>
<keyword evidence="1" id="KW-0547">Nucleotide-binding</keyword>
<protein>
    <recommendedName>
        <fullName evidence="4">Carboxyltransferase domain-containing protein</fullName>
    </recommendedName>
</protein>
<dbReference type="InterPro" id="IPR029000">
    <property type="entry name" value="Cyclophilin-like_dom_sf"/>
</dbReference>
<dbReference type="SMART" id="SM00796">
    <property type="entry name" value="AHS1"/>
    <property type="match status" value="1"/>
</dbReference>
<dbReference type="Pfam" id="PF02682">
    <property type="entry name" value="CT_C_D"/>
    <property type="match status" value="1"/>
</dbReference>
<dbReference type="NCBIfam" id="TIGR00370">
    <property type="entry name" value="5-oxoprolinase subunit PxpB"/>
    <property type="match status" value="1"/>
</dbReference>
<dbReference type="InterPro" id="IPR010016">
    <property type="entry name" value="PxpB"/>
</dbReference>